<dbReference type="AlphaFoldDB" id="A0A8J3WK30"/>
<dbReference type="PANTHER" id="PTHR42930">
    <property type="entry name" value="PHOSPHATE-SPECIFIC TRANSPORT SYSTEM ACCESSORY PROTEIN PHOU"/>
    <property type="match status" value="1"/>
</dbReference>
<comment type="similarity">
    <text evidence="2 7">Belongs to the PhoU family.</text>
</comment>
<dbReference type="GO" id="GO:0045936">
    <property type="term" value="P:negative regulation of phosphate metabolic process"/>
    <property type="evidence" value="ECO:0007669"/>
    <property type="project" value="InterPro"/>
</dbReference>
<evidence type="ECO:0000256" key="7">
    <source>
        <dbReference type="PIRNR" id="PIRNR003107"/>
    </source>
</evidence>
<dbReference type="NCBIfam" id="TIGR02135">
    <property type="entry name" value="phoU_full"/>
    <property type="match status" value="1"/>
</dbReference>
<keyword evidence="6 7" id="KW-0592">Phosphate transport</keyword>
<dbReference type="GO" id="GO:0006817">
    <property type="term" value="P:phosphate ion transport"/>
    <property type="evidence" value="ECO:0007669"/>
    <property type="project" value="UniProtKB-KW"/>
</dbReference>
<comment type="function">
    <text evidence="7">Plays a role in the regulation of phosphate uptake.</text>
</comment>
<evidence type="ECO:0000256" key="1">
    <source>
        <dbReference type="ARBA" id="ARBA00004496"/>
    </source>
</evidence>
<evidence type="ECO:0000256" key="5">
    <source>
        <dbReference type="ARBA" id="ARBA00022490"/>
    </source>
</evidence>
<dbReference type="GO" id="GO:0005737">
    <property type="term" value="C:cytoplasm"/>
    <property type="evidence" value="ECO:0007669"/>
    <property type="project" value="UniProtKB-SubCell"/>
</dbReference>
<feature type="domain" description="PhoU" evidence="8">
    <location>
        <begin position="16"/>
        <end position="103"/>
    </location>
</feature>
<evidence type="ECO:0000256" key="6">
    <source>
        <dbReference type="ARBA" id="ARBA00022592"/>
    </source>
</evidence>
<keyword evidence="10" id="KW-1185">Reference proteome</keyword>
<dbReference type="InterPro" id="IPR028366">
    <property type="entry name" value="PhoU"/>
</dbReference>
<dbReference type="FunFam" id="1.20.58.220:FF:000004">
    <property type="entry name" value="Phosphate-specific transport system accessory protein PhoU"/>
    <property type="match status" value="1"/>
</dbReference>
<dbReference type="InterPro" id="IPR038078">
    <property type="entry name" value="PhoU-like_sf"/>
</dbReference>
<sequence>MRDAYHEELDALTVRLVEMTRLVRSAISRATTALLDADLELAESVISRDAEVDRIFTEIETSIFDLMARQQPVAVDLRMVITALRMGGDLERMGDLAEHVAKVARLRHPDSAIPPELRVTILEMGQIAERLVTKAGSCVASRDVESALELEHDDDAMDKLHRKLFKALLASDWKYGVEPAIDVTLIGRYYERYADHAVRVARDVVYLVTGSRADGRAPQSVPGTA</sequence>
<evidence type="ECO:0000259" key="8">
    <source>
        <dbReference type="Pfam" id="PF01895"/>
    </source>
</evidence>
<evidence type="ECO:0000256" key="4">
    <source>
        <dbReference type="ARBA" id="ARBA00022448"/>
    </source>
</evidence>
<dbReference type="PANTHER" id="PTHR42930:SF3">
    <property type="entry name" value="PHOSPHATE-SPECIFIC TRANSPORT SYSTEM ACCESSORY PROTEIN PHOU"/>
    <property type="match status" value="1"/>
</dbReference>
<dbReference type="EMBL" id="BOOJ01000018">
    <property type="protein sequence ID" value="GIH91247.1"/>
    <property type="molecule type" value="Genomic_DNA"/>
</dbReference>
<evidence type="ECO:0000256" key="2">
    <source>
        <dbReference type="ARBA" id="ARBA00008107"/>
    </source>
</evidence>
<protein>
    <recommendedName>
        <fullName evidence="7">Phosphate-specific transport system accessory protein PhoU</fullName>
    </recommendedName>
</protein>
<comment type="subunit">
    <text evidence="3 7">Homodimer.</text>
</comment>
<keyword evidence="4 7" id="KW-0813">Transport</keyword>
<reference evidence="9 10" key="1">
    <citation type="submission" date="2021-01" db="EMBL/GenBank/DDBJ databases">
        <title>Whole genome shotgun sequence of Planobispora siamensis NBRC 107568.</title>
        <authorList>
            <person name="Komaki H."/>
            <person name="Tamura T."/>
        </authorList>
    </citation>
    <scope>NUCLEOTIDE SEQUENCE [LARGE SCALE GENOMIC DNA]</scope>
    <source>
        <strain evidence="9 10">NBRC 107568</strain>
    </source>
</reference>
<dbReference type="PIRSF" id="PIRSF003107">
    <property type="entry name" value="PhoU"/>
    <property type="match status" value="1"/>
</dbReference>
<dbReference type="Pfam" id="PF01895">
    <property type="entry name" value="PhoU"/>
    <property type="match status" value="2"/>
</dbReference>
<organism evidence="9 10">
    <name type="scientific">Planobispora siamensis</name>
    <dbReference type="NCBI Taxonomy" id="936338"/>
    <lineage>
        <taxon>Bacteria</taxon>
        <taxon>Bacillati</taxon>
        <taxon>Actinomycetota</taxon>
        <taxon>Actinomycetes</taxon>
        <taxon>Streptosporangiales</taxon>
        <taxon>Streptosporangiaceae</taxon>
        <taxon>Planobispora</taxon>
    </lineage>
</organism>
<comment type="subcellular location">
    <subcellularLocation>
        <location evidence="1 7">Cytoplasm</location>
    </subcellularLocation>
</comment>
<dbReference type="RefSeq" id="WP_204063551.1">
    <property type="nucleotide sequence ID" value="NZ_BOOJ01000018.1"/>
</dbReference>
<dbReference type="SUPFAM" id="SSF109755">
    <property type="entry name" value="PhoU-like"/>
    <property type="match status" value="1"/>
</dbReference>
<evidence type="ECO:0000313" key="10">
    <source>
        <dbReference type="Proteomes" id="UP000619788"/>
    </source>
</evidence>
<proteinExistence type="inferred from homology"/>
<keyword evidence="5 7" id="KW-0963">Cytoplasm</keyword>
<evidence type="ECO:0000313" key="9">
    <source>
        <dbReference type="EMBL" id="GIH91247.1"/>
    </source>
</evidence>
<accession>A0A8J3WK30</accession>
<dbReference type="Gene3D" id="1.20.58.220">
    <property type="entry name" value="Phosphate transport system protein phou homolog 2, domain 2"/>
    <property type="match status" value="1"/>
</dbReference>
<dbReference type="GO" id="GO:0030643">
    <property type="term" value="P:intracellular phosphate ion homeostasis"/>
    <property type="evidence" value="ECO:0007669"/>
    <property type="project" value="InterPro"/>
</dbReference>
<name>A0A8J3WK30_9ACTN</name>
<feature type="domain" description="PhoU" evidence="8">
    <location>
        <begin position="121"/>
        <end position="204"/>
    </location>
</feature>
<evidence type="ECO:0000256" key="3">
    <source>
        <dbReference type="ARBA" id="ARBA00011738"/>
    </source>
</evidence>
<comment type="caution">
    <text evidence="9">The sequence shown here is derived from an EMBL/GenBank/DDBJ whole genome shotgun (WGS) entry which is preliminary data.</text>
</comment>
<dbReference type="InterPro" id="IPR026022">
    <property type="entry name" value="PhoU_dom"/>
</dbReference>
<dbReference type="Proteomes" id="UP000619788">
    <property type="component" value="Unassembled WGS sequence"/>
</dbReference>
<gene>
    <name evidence="9" type="ORF">Psi01_18770</name>
</gene>